<dbReference type="GO" id="GO:0008233">
    <property type="term" value="F:peptidase activity"/>
    <property type="evidence" value="ECO:0007669"/>
    <property type="project" value="UniProtKB-KW"/>
</dbReference>
<evidence type="ECO:0000256" key="2">
    <source>
        <dbReference type="ARBA" id="ARBA00022741"/>
    </source>
</evidence>
<keyword evidence="9" id="KW-1185">Reference proteome</keyword>
<evidence type="ECO:0000256" key="5">
    <source>
        <dbReference type="HAMAP-Rule" id="MF_00249"/>
    </source>
</evidence>
<comment type="subcellular location">
    <subcellularLocation>
        <location evidence="5">Cytoplasm</location>
    </subcellularLocation>
</comment>
<dbReference type="GO" id="GO:0009376">
    <property type="term" value="C:HslUV protease complex"/>
    <property type="evidence" value="ECO:0007669"/>
    <property type="project" value="UniProtKB-UniRule"/>
</dbReference>
<dbReference type="NCBIfam" id="TIGR00390">
    <property type="entry name" value="hslU"/>
    <property type="match status" value="1"/>
</dbReference>
<feature type="binding site" evidence="5">
    <location>
        <begin position="103"/>
        <end position="108"/>
    </location>
    <ligand>
        <name>ATP</name>
        <dbReference type="ChEBI" id="CHEBI:30616"/>
    </ligand>
</feature>
<dbReference type="GO" id="GO:0016887">
    <property type="term" value="F:ATP hydrolysis activity"/>
    <property type="evidence" value="ECO:0007669"/>
    <property type="project" value="InterPro"/>
</dbReference>
<dbReference type="InterPro" id="IPR019489">
    <property type="entry name" value="Clp_ATPase_C"/>
</dbReference>
<keyword evidence="5" id="KW-0963">Cytoplasm</keyword>
<dbReference type="Gene3D" id="1.10.8.60">
    <property type="match status" value="1"/>
</dbReference>
<dbReference type="PANTHER" id="PTHR48102">
    <property type="entry name" value="ATP-DEPENDENT CLP PROTEASE ATP-BINDING SUBUNIT CLPX-LIKE, MITOCHONDRIAL-RELATED"/>
    <property type="match status" value="1"/>
</dbReference>
<dbReference type="GO" id="GO:0043335">
    <property type="term" value="P:protein unfolding"/>
    <property type="evidence" value="ECO:0007669"/>
    <property type="project" value="UniProtKB-UniRule"/>
</dbReference>
<dbReference type="Pfam" id="PF00004">
    <property type="entry name" value="AAA"/>
    <property type="match status" value="1"/>
</dbReference>
<evidence type="ECO:0000259" key="7">
    <source>
        <dbReference type="SMART" id="SM01086"/>
    </source>
</evidence>
<feature type="binding site" evidence="5">
    <location>
        <position position="61"/>
    </location>
    <ligand>
        <name>ATP</name>
        <dbReference type="ChEBI" id="CHEBI:30616"/>
    </ligand>
</feature>
<dbReference type="AlphaFoldDB" id="A0A1K1LD74"/>
<keyword evidence="2 5" id="KW-0547">Nucleotide-binding</keyword>
<evidence type="ECO:0000313" key="8">
    <source>
        <dbReference type="EMBL" id="SFV72673.1"/>
    </source>
</evidence>
<evidence type="ECO:0000256" key="1">
    <source>
        <dbReference type="ARBA" id="ARBA00009771"/>
    </source>
</evidence>
<evidence type="ECO:0000313" key="9">
    <source>
        <dbReference type="Proteomes" id="UP000186323"/>
    </source>
</evidence>
<reference evidence="9" key="1">
    <citation type="submission" date="2016-10" db="EMBL/GenBank/DDBJ databases">
        <authorList>
            <person name="Wegmann U."/>
        </authorList>
    </citation>
    <scope>NUCLEOTIDE SEQUENCE [LARGE SCALE GENOMIC DNA]</scope>
</reference>
<evidence type="ECO:0000256" key="4">
    <source>
        <dbReference type="ARBA" id="ARBA00023186"/>
    </source>
</evidence>
<evidence type="ECO:0000256" key="3">
    <source>
        <dbReference type="ARBA" id="ARBA00022840"/>
    </source>
</evidence>
<protein>
    <recommendedName>
        <fullName evidence="5">ATP-dependent protease ATPase subunit HslU</fullName>
    </recommendedName>
    <alternativeName>
        <fullName evidence="5">Unfoldase HslU</fullName>
    </alternativeName>
</protein>
<comment type="function">
    <text evidence="5">ATPase subunit of a proteasome-like degradation complex; this subunit has chaperone activity. The binding of ATP and its subsequent hydrolysis by HslU are essential for unfolding of protein substrates subsequently hydrolyzed by HslV. HslU recognizes the N-terminal part of its protein substrates and unfolds these before they are guided to HslV for hydrolysis.</text>
</comment>
<feature type="binding site" evidence="5">
    <location>
        <position position="357"/>
    </location>
    <ligand>
        <name>ATP</name>
        <dbReference type="ChEBI" id="CHEBI:30616"/>
    </ligand>
</feature>
<feature type="binding site" evidence="5">
    <location>
        <position position="429"/>
    </location>
    <ligand>
        <name>ATP</name>
        <dbReference type="ChEBI" id="CHEBI:30616"/>
    </ligand>
</feature>
<sequence>MGALSEEKSCPYIERHDCRKNAGPFIRYCPAGKESVNGRAGDAMSTLTPREIVAELDKFVVGQEQAKRMVAVAVRNRWRRQHLPEELRDEVAPKNIIMMGPTGVGKTEIARRLAKLSGAPFIKVEATKFTEVGYVGRDVESMVRDLMEIGITLVREEENTRVRAAAEAAAESRLLDLLLPNSFGGDRNDTREKLRQQFRLGFMDDREVEVEVTEQPAQGVDMFAIPGMEQMGNQVRDMFSKAFPPRRSRRKMKVREAYNVLIQEESGKLVDQEALVDKARERVEQMGIIFIDEIDKIASSSQNRTSDISREGVQRDLLPIVEGSAVNTKYGMVRTDHILFIAAGAFHFSKPSDMIPELQGRFPLRVELNALGREEFLRILTEPHNALTRQYAALLGTEQIRLQFSEDGIEEIAAFAEEINATSENIGARRLYTIMEKILADISFDAPDMPGAQIVVNRAYVQEHLRDVREDQDLSQYIL</sequence>
<dbReference type="KEGG" id="dpg:DESPIGER_0798"/>
<keyword evidence="3 5" id="KW-0067">ATP-binding</keyword>
<dbReference type="NCBIfam" id="NF003544">
    <property type="entry name" value="PRK05201.1"/>
    <property type="match status" value="1"/>
</dbReference>
<dbReference type="Pfam" id="PF07724">
    <property type="entry name" value="AAA_2"/>
    <property type="match status" value="1"/>
</dbReference>
<evidence type="ECO:0000259" key="6">
    <source>
        <dbReference type="SMART" id="SM00382"/>
    </source>
</evidence>
<dbReference type="InterPro" id="IPR003593">
    <property type="entry name" value="AAA+_ATPase"/>
</dbReference>
<dbReference type="InterPro" id="IPR003959">
    <property type="entry name" value="ATPase_AAA_core"/>
</dbReference>
<feature type="domain" description="Clp ATPase C-terminal" evidence="7">
    <location>
        <begin position="371"/>
        <end position="465"/>
    </location>
</feature>
<dbReference type="InterPro" id="IPR004491">
    <property type="entry name" value="HslU"/>
</dbReference>
<dbReference type="Gene3D" id="1.10.8.10">
    <property type="entry name" value="DNA helicase RuvA subunit, C-terminal domain"/>
    <property type="match status" value="1"/>
</dbReference>
<dbReference type="InterPro" id="IPR050052">
    <property type="entry name" value="ATP-dep_Clp_protease_ClpX"/>
</dbReference>
<comment type="subunit">
    <text evidence="5">A double ring-shaped homohexamer of HslV is capped on each side by a ring-shaped HslU homohexamer. The assembly of the HslU/HslV complex is dependent on binding of ATP.</text>
</comment>
<gene>
    <name evidence="5" type="primary">hslU</name>
    <name evidence="8" type="ORF">DESPIGER_0798</name>
</gene>
<keyword evidence="8" id="KW-0645">Protease</keyword>
<dbReference type="InterPro" id="IPR027417">
    <property type="entry name" value="P-loop_NTPase"/>
</dbReference>
<dbReference type="Gene3D" id="3.40.50.300">
    <property type="entry name" value="P-loop containing nucleotide triphosphate hydrolases"/>
    <property type="match status" value="1"/>
</dbReference>
<dbReference type="FunFam" id="3.40.50.300:FF:000220">
    <property type="entry name" value="ATP-dependent protease ATPase subunit HslU"/>
    <property type="match status" value="1"/>
</dbReference>
<keyword evidence="8" id="KW-0378">Hydrolase</keyword>
<comment type="similarity">
    <text evidence="1 5">Belongs to the ClpX chaperone family. HslU subfamily.</text>
</comment>
<organism evidence="8 9">
    <name type="scientific">Desulfovibrio piger</name>
    <dbReference type="NCBI Taxonomy" id="901"/>
    <lineage>
        <taxon>Bacteria</taxon>
        <taxon>Pseudomonadati</taxon>
        <taxon>Thermodesulfobacteriota</taxon>
        <taxon>Desulfovibrionia</taxon>
        <taxon>Desulfovibrionales</taxon>
        <taxon>Desulfovibrionaceae</taxon>
        <taxon>Desulfovibrio</taxon>
    </lineage>
</organism>
<dbReference type="GO" id="GO:0005524">
    <property type="term" value="F:ATP binding"/>
    <property type="evidence" value="ECO:0007669"/>
    <property type="project" value="UniProtKB-UniRule"/>
</dbReference>
<feature type="domain" description="AAA+ ATPase" evidence="6">
    <location>
        <begin position="92"/>
        <end position="368"/>
    </location>
</feature>
<dbReference type="CDD" id="cd19498">
    <property type="entry name" value="RecA-like_HslU"/>
    <property type="match status" value="1"/>
</dbReference>
<feature type="binding site" evidence="5">
    <location>
        <position position="292"/>
    </location>
    <ligand>
        <name>ATP</name>
        <dbReference type="ChEBI" id="CHEBI:30616"/>
    </ligand>
</feature>
<keyword evidence="4 5" id="KW-0143">Chaperone</keyword>
<name>A0A1K1LD74_9BACT</name>
<dbReference type="EMBL" id="LT630450">
    <property type="protein sequence ID" value="SFV72673.1"/>
    <property type="molecule type" value="Genomic_DNA"/>
</dbReference>
<dbReference type="GO" id="GO:0036402">
    <property type="term" value="F:proteasome-activating activity"/>
    <property type="evidence" value="ECO:0007669"/>
    <property type="project" value="UniProtKB-UniRule"/>
</dbReference>
<dbReference type="PANTHER" id="PTHR48102:SF3">
    <property type="entry name" value="ATP-DEPENDENT PROTEASE ATPASE SUBUNIT HSLU"/>
    <property type="match status" value="1"/>
</dbReference>
<dbReference type="HAMAP" id="MF_00249">
    <property type="entry name" value="HslU"/>
    <property type="match status" value="1"/>
</dbReference>
<dbReference type="SUPFAM" id="SSF52540">
    <property type="entry name" value="P-loop containing nucleoside triphosphate hydrolases"/>
    <property type="match status" value="1"/>
</dbReference>
<dbReference type="Proteomes" id="UP000186323">
    <property type="component" value="Chromosome I"/>
</dbReference>
<proteinExistence type="inferred from homology"/>
<dbReference type="SMART" id="SM01086">
    <property type="entry name" value="ClpB_D2-small"/>
    <property type="match status" value="1"/>
</dbReference>
<dbReference type="SMART" id="SM00382">
    <property type="entry name" value="AAA"/>
    <property type="match status" value="1"/>
</dbReference>
<accession>A0A1K1LD74</accession>